<dbReference type="SUPFAM" id="SSF56059">
    <property type="entry name" value="Glutathione synthetase ATP-binding domain-like"/>
    <property type="match status" value="1"/>
</dbReference>
<evidence type="ECO:0000256" key="2">
    <source>
        <dbReference type="ARBA" id="ARBA00022741"/>
    </source>
</evidence>
<keyword evidence="2" id="KW-0547">Nucleotide-binding</keyword>
<feature type="domain" description="PEP-utilising enzyme mobile" evidence="7">
    <location>
        <begin position="767"/>
        <end position="836"/>
    </location>
</feature>
<protein>
    <recommendedName>
        <fullName evidence="5">Prodigiosin synthesizing transferase PigC</fullName>
    </recommendedName>
    <alternativeName>
        <fullName evidence="6">Prodigiosin synthetase PigC</fullName>
    </alternativeName>
</protein>
<keyword evidence="10" id="KW-1185">Reference proteome</keyword>
<dbReference type="PANTHER" id="PTHR43615:SF1">
    <property type="entry name" value="PPDK_N DOMAIN-CONTAINING PROTEIN"/>
    <property type="match status" value="1"/>
</dbReference>
<dbReference type="GO" id="GO:0005524">
    <property type="term" value="F:ATP binding"/>
    <property type="evidence" value="ECO:0007669"/>
    <property type="project" value="UniProtKB-KW"/>
</dbReference>
<proteinExistence type="inferred from homology"/>
<feature type="domain" description="Pyruvate phosphate dikinase AMP/ATP-binding" evidence="8">
    <location>
        <begin position="235"/>
        <end position="289"/>
    </location>
</feature>
<evidence type="ECO:0000256" key="1">
    <source>
        <dbReference type="ARBA" id="ARBA00008321"/>
    </source>
</evidence>
<dbReference type="Proteomes" id="UP000282656">
    <property type="component" value="Unassembled WGS sequence"/>
</dbReference>
<dbReference type="NCBIfam" id="NF004877">
    <property type="entry name" value="PRK06241.1-2"/>
    <property type="match status" value="1"/>
</dbReference>
<dbReference type="OrthoDB" id="9765468at2"/>
<dbReference type="FunFam" id="3.30.1490.20:FF:000010">
    <property type="entry name" value="Phosphoenolpyruvate synthase"/>
    <property type="match status" value="1"/>
</dbReference>
<dbReference type="InterPro" id="IPR002192">
    <property type="entry name" value="PPDK_AMP/ATP-bd"/>
</dbReference>
<sequence>MTAYALGFHEVDRTRIAEVGGKGASLGELSKLEGIRVPEGFCVSTAAFKRVLGEAPGLDRLSRLKAEDREGIRELSAELRAHIEGLAIPDDLQQAITRFHSRLGEHAAYAVRSSATAEDLPTASFAGQQDSYLNVIGTPALLTHVSRCWASLFTERAVAYRIQHGFDHRKVHMAVVVQKMVNPHAAGTLFTADPVTSNRKVSSIEAIFGLGEALVSGVVNADGYQVRDGRITRSAPTQQDRPVLTEEQVLRLERLGRQIEAHFGSPQDIEWCLRDDAFFFVQSRPITTLYPVPEVGDGGNHVFVSVGHQQMMTDPMKPLGLSLWQMRAARPMYAAGGRLFIDCTKELASPASRAGVLEALGRNDPLIKDALLSIIDRGDFIPPPPAPVPEQGKPAMTAWGPPPPVDDDPAIVTELIAQSQASVEALKQAIQTKSGVELLDFIVEDFQQSRKSLFEPRGFGALMAGINAVTWLNDKMWEWLGEKNAADTLSQSVPNNITSEMGLALLEVADAIRPHPEVIAYLRTARDEGFLEGLLRVEGGRAAHDALSAYLGRFGIRCAGEIDVTRTRWSESPTTLVPLILSNIQTFAPGASSQKFEQGRQAALKKEQELLARLKSLPEGEQKADETQRMIRRLRNFIGYREYPKYGIVARHFVYRQALLKEAERLVQAGVFQEKEDIYSLFFEELREIVRTNQLDRQLIRQRQDEHERFQKLMPPRVITSEGEIVEGAYKRTDLPAGALVGLAVSSGVVEGRARVILDMADANPAPGDILVTRFTDPSWTPLFVSIQGLVTEVGGLMTHGAVIAREYGLPAVVGVEQATRRIRDGQRIRVHGTEGYVELLS</sequence>
<dbReference type="FunFam" id="3.50.30.10:FF:000007">
    <property type="entry name" value="Phosphoenolpyruvate synthase"/>
    <property type="match status" value="1"/>
</dbReference>
<dbReference type="InterPro" id="IPR008279">
    <property type="entry name" value="PEP-util_enz_mobile_dom"/>
</dbReference>
<dbReference type="AlphaFoldDB" id="A0A3A8QCM6"/>
<dbReference type="InterPro" id="IPR036637">
    <property type="entry name" value="Phosphohistidine_dom_sf"/>
</dbReference>
<evidence type="ECO:0000259" key="7">
    <source>
        <dbReference type="Pfam" id="PF00391"/>
    </source>
</evidence>
<accession>A0A3A8QCM6</accession>
<dbReference type="NCBIfam" id="NF041857">
    <property type="entry name" value="RIF_Ptrans_rph"/>
    <property type="match status" value="1"/>
</dbReference>
<evidence type="ECO:0000259" key="8">
    <source>
        <dbReference type="Pfam" id="PF01326"/>
    </source>
</evidence>
<evidence type="ECO:0000313" key="9">
    <source>
        <dbReference type="EMBL" id="RKH64015.1"/>
    </source>
</evidence>
<comment type="caution">
    <text evidence="9">The sequence shown here is derived from an EMBL/GenBank/DDBJ whole genome shotgun (WGS) entry which is preliminary data.</text>
</comment>
<name>A0A3A8QCM6_9BACT</name>
<evidence type="ECO:0000313" key="10">
    <source>
        <dbReference type="Proteomes" id="UP000282656"/>
    </source>
</evidence>
<dbReference type="SUPFAM" id="SSF52009">
    <property type="entry name" value="Phosphohistidine domain"/>
    <property type="match status" value="1"/>
</dbReference>
<gene>
    <name evidence="9" type="primary">ppsA</name>
    <name evidence="9" type="ORF">D7X96_26510</name>
</gene>
<evidence type="ECO:0000256" key="4">
    <source>
        <dbReference type="ARBA" id="ARBA00060561"/>
    </source>
</evidence>
<dbReference type="PANTHER" id="PTHR43615">
    <property type="entry name" value="PHOSPHOENOLPYRUVATE SYNTHASE-RELATED"/>
    <property type="match status" value="1"/>
</dbReference>
<dbReference type="InterPro" id="IPR013815">
    <property type="entry name" value="ATP_grasp_subdomain_1"/>
</dbReference>
<dbReference type="GO" id="GO:0016301">
    <property type="term" value="F:kinase activity"/>
    <property type="evidence" value="ECO:0007669"/>
    <property type="project" value="InterPro"/>
</dbReference>
<dbReference type="RefSeq" id="WP_121771027.1">
    <property type="nucleotide sequence ID" value="NZ_RAWM01000089.1"/>
</dbReference>
<reference evidence="10" key="1">
    <citation type="submission" date="2018-09" db="EMBL/GenBank/DDBJ databases">
        <authorList>
            <person name="Livingstone P.G."/>
            <person name="Whitworth D.E."/>
        </authorList>
    </citation>
    <scope>NUCLEOTIDE SEQUENCE [LARGE SCALE GENOMIC DNA]</scope>
    <source>
        <strain evidence="10">AB047A</strain>
    </source>
</reference>
<dbReference type="NCBIfam" id="NF004879">
    <property type="entry name" value="PRK06241.1-4"/>
    <property type="match status" value="1"/>
</dbReference>
<organism evidence="9 10">
    <name type="scientific">Corallococcus interemptor</name>
    <dbReference type="NCBI Taxonomy" id="2316720"/>
    <lineage>
        <taxon>Bacteria</taxon>
        <taxon>Pseudomonadati</taxon>
        <taxon>Myxococcota</taxon>
        <taxon>Myxococcia</taxon>
        <taxon>Myxococcales</taxon>
        <taxon>Cystobacterineae</taxon>
        <taxon>Myxococcaceae</taxon>
        <taxon>Corallococcus</taxon>
    </lineage>
</organism>
<keyword evidence="3" id="KW-0067">ATP-binding</keyword>
<feature type="domain" description="Pyruvate phosphate dikinase AMP/ATP-binding" evidence="8">
    <location>
        <begin position="17"/>
        <end position="227"/>
    </location>
</feature>
<dbReference type="Pfam" id="PF01326">
    <property type="entry name" value="PPDK_N"/>
    <property type="match status" value="2"/>
</dbReference>
<dbReference type="Pfam" id="PF00391">
    <property type="entry name" value="PEP-utilizers"/>
    <property type="match status" value="1"/>
</dbReference>
<evidence type="ECO:0000256" key="6">
    <source>
        <dbReference type="ARBA" id="ARBA00080054"/>
    </source>
</evidence>
<comment type="pathway">
    <text evidence="4">Antibiotic biosynthesis; prodigiosin biosynthesis.</text>
</comment>
<dbReference type="Gene3D" id="3.50.30.10">
    <property type="entry name" value="Phosphohistidine domain"/>
    <property type="match status" value="1"/>
</dbReference>
<dbReference type="Gene3D" id="3.30.470.20">
    <property type="entry name" value="ATP-grasp fold, B domain"/>
    <property type="match status" value="2"/>
</dbReference>
<evidence type="ECO:0000256" key="3">
    <source>
        <dbReference type="ARBA" id="ARBA00022840"/>
    </source>
</evidence>
<keyword evidence="9" id="KW-0808">Transferase</keyword>
<dbReference type="InterPro" id="IPR051549">
    <property type="entry name" value="PEP_Utilizing_Enz"/>
</dbReference>
<dbReference type="EMBL" id="RAWM01000089">
    <property type="protein sequence ID" value="RKH64015.1"/>
    <property type="molecule type" value="Genomic_DNA"/>
</dbReference>
<comment type="similarity">
    <text evidence="1">Belongs to the PIGC family.</text>
</comment>
<dbReference type="Gene3D" id="3.30.1490.20">
    <property type="entry name" value="ATP-grasp fold, A domain"/>
    <property type="match status" value="1"/>
</dbReference>
<keyword evidence="9" id="KW-0670">Pyruvate</keyword>
<evidence type="ECO:0000256" key="5">
    <source>
        <dbReference type="ARBA" id="ARBA00068614"/>
    </source>
</evidence>